<dbReference type="AlphaFoldDB" id="A0A5B6W637"/>
<name>A0A5B6W637_9ROSI</name>
<protein>
    <submittedName>
        <fullName evidence="1">Retrovirus-related Pol polyprotein from transposon opus</fullName>
    </submittedName>
</protein>
<sequence>MKKIEVIYSGIVIPRPFRLSTSRLLRETRYPNLDIVKFSFSFPSLFECSVVVSRRVPPKLKDPNSFTIPIEIEGVNFGKVLCYLGESIKLMPLSIYRRIEP</sequence>
<dbReference type="Proteomes" id="UP000325315">
    <property type="component" value="Unassembled WGS sequence"/>
</dbReference>
<reference evidence="2" key="1">
    <citation type="journal article" date="2019" name="Plant Biotechnol. J.">
        <title>Genome sequencing of the Australian wild diploid species Gossypium australe highlights disease resistance and delayed gland morphogenesis.</title>
        <authorList>
            <person name="Cai Y."/>
            <person name="Cai X."/>
            <person name="Wang Q."/>
            <person name="Wang P."/>
            <person name="Zhang Y."/>
            <person name="Cai C."/>
            <person name="Xu Y."/>
            <person name="Wang K."/>
            <person name="Zhou Z."/>
            <person name="Wang C."/>
            <person name="Geng S."/>
            <person name="Li B."/>
            <person name="Dong Q."/>
            <person name="Hou Y."/>
            <person name="Wang H."/>
            <person name="Ai P."/>
            <person name="Liu Z."/>
            <person name="Yi F."/>
            <person name="Sun M."/>
            <person name="An G."/>
            <person name="Cheng J."/>
            <person name="Zhang Y."/>
            <person name="Shi Q."/>
            <person name="Xie Y."/>
            <person name="Shi X."/>
            <person name="Chang Y."/>
            <person name="Huang F."/>
            <person name="Chen Y."/>
            <person name="Hong S."/>
            <person name="Mi L."/>
            <person name="Sun Q."/>
            <person name="Zhang L."/>
            <person name="Zhou B."/>
            <person name="Peng R."/>
            <person name="Zhang X."/>
            <person name="Liu F."/>
        </authorList>
    </citation>
    <scope>NUCLEOTIDE SEQUENCE [LARGE SCALE GENOMIC DNA]</scope>
    <source>
        <strain evidence="2">cv. PA1801</strain>
    </source>
</reference>
<dbReference type="EMBL" id="SMMG02000004">
    <property type="protein sequence ID" value="KAA3476886.1"/>
    <property type="molecule type" value="Genomic_DNA"/>
</dbReference>
<accession>A0A5B6W637</accession>
<dbReference type="PANTHER" id="PTHR33067:SF31">
    <property type="entry name" value="RNA-DIRECTED DNA POLYMERASE"/>
    <property type="match status" value="1"/>
</dbReference>
<keyword evidence="2" id="KW-1185">Reference proteome</keyword>
<gene>
    <name evidence="1" type="ORF">EPI10_010819</name>
</gene>
<comment type="caution">
    <text evidence="1">The sequence shown here is derived from an EMBL/GenBank/DDBJ whole genome shotgun (WGS) entry which is preliminary data.</text>
</comment>
<dbReference type="PANTHER" id="PTHR33067">
    <property type="entry name" value="RNA-DIRECTED DNA POLYMERASE-RELATED"/>
    <property type="match status" value="1"/>
</dbReference>
<evidence type="ECO:0000313" key="2">
    <source>
        <dbReference type="Proteomes" id="UP000325315"/>
    </source>
</evidence>
<dbReference type="OrthoDB" id="1702682at2759"/>
<proteinExistence type="predicted"/>
<organism evidence="1 2">
    <name type="scientific">Gossypium australe</name>
    <dbReference type="NCBI Taxonomy" id="47621"/>
    <lineage>
        <taxon>Eukaryota</taxon>
        <taxon>Viridiplantae</taxon>
        <taxon>Streptophyta</taxon>
        <taxon>Embryophyta</taxon>
        <taxon>Tracheophyta</taxon>
        <taxon>Spermatophyta</taxon>
        <taxon>Magnoliopsida</taxon>
        <taxon>eudicotyledons</taxon>
        <taxon>Gunneridae</taxon>
        <taxon>Pentapetalae</taxon>
        <taxon>rosids</taxon>
        <taxon>malvids</taxon>
        <taxon>Malvales</taxon>
        <taxon>Malvaceae</taxon>
        <taxon>Malvoideae</taxon>
        <taxon>Gossypium</taxon>
    </lineage>
</organism>
<evidence type="ECO:0000313" key="1">
    <source>
        <dbReference type="EMBL" id="KAA3476886.1"/>
    </source>
</evidence>